<dbReference type="Proteomes" id="UP000632138">
    <property type="component" value="Unassembled WGS sequence"/>
</dbReference>
<feature type="region of interest" description="Disordered" evidence="3">
    <location>
        <begin position="619"/>
        <end position="694"/>
    </location>
</feature>
<gene>
    <name evidence="5" type="ORF">JIG36_23455</name>
</gene>
<evidence type="ECO:0000256" key="1">
    <source>
        <dbReference type="ARBA" id="ARBA00022741"/>
    </source>
</evidence>
<dbReference type="Pfam" id="PF13191">
    <property type="entry name" value="AAA_16"/>
    <property type="match status" value="1"/>
</dbReference>
<evidence type="ECO:0000256" key="2">
    <source>
        <dbReference type="ARBA" id="ARBA00022840"/>
    </source>
</evidence>
<reference evidence="5 6" key="1">
    <citation type="submission" date="2021-01" db="EMBL/GenBank/DDBJ databases">
        <title>Actinoplanes sp. nov. LDG1-06 isolated from lichen.</title>
        <authorList>
            <person name="Saeng-In P."/>
            <person name="Phongsopitanun W."/>
            <person name="Kanchanasin P."/>
            <person name="Yuki M."/>
            <person name="Kudo T."/>
            <person name="Ohkuma M."/>
            <person name="Tanasupawat S."/>
        </authorList>
    </citation>
    <scope>NUCLEOTIDE SEQUENCE [LARGE SCALE GENOMIC DNA]</scope>
    <source>
        <strain evidence="5 6">LDG1-06</strain>
    </source>
</reference>
<accession>A0ABS2AGP0</accession>
<evidence type="ECO:0000313" key="6">
    <source>
        <dbReference type="Proteomes" id="UP000632138"/>
    </source>
</evidence>
<keyword evidence="1" id="KW-0547">Nucleotide-binding</keyword>
<comment type="caution">
    <text evidence="5">The sequence shown here is derived from an EMBL/GenBank/DDBJ whole genome shotgun (WGS) entry which is preliminary data.</text>
</comment>
<feature type="domain" description="Orc1-like AAA ATPase" evidence="4">
    <location>
        <begin position="29"/>
        <end position="186"/>
    </location>
</feature>
<feature type="region of interest" description="Disordered" evidence="3">
    <location>
        <begin position="390"/>
        <end position="445"/>
    </location>
</feature>
<dbReference type="PANTHER" id="PTHR16305:SF35">
    <property type="entry name" value="TRANSCRIPTIONAL ACTIVATOR DOMAIN"/>
    <property type="match status" value="1"/>
</dbReference>
<sequence>MPGVPVPADRLPVPGIVAPAGRPPVPGIVGRVGELGALRRTVGSALSGGTGLALVEGEPGVGKTRLLEEVAAEAGRRGALVVWGRCLEGDGAPSMWPWVEAVGALLEAVPAESRAGWRAGELSRLFEPPAQAALPDRGVQFRMFERVAGLLAHLSGRRPVVLLLDDLQWADEASLHLVAHLAVRLPGGTAVVGALRDRAPAPGSELSRMLAVAGRVPGHRRVQLGPLSLDEVAALVQRETGAAPGAGAARRIHTRTAGNPFFVRELSRLLTGDGTLTEDAARQPGVPSAVRDVVRDRIAGLDPPARDLLQVAAIIGRDVSLALLARAAGLNAQAVLDLLEPLTALGLVGNRPGDPYAIRFTHDLVRESVAESTPRSVAARLHLSVADALESESPNPATALRSKPANPATALKSKPTNPATALENDAANPAPPPQDDPRSRADMVEGDVESLAHHLWAAGPLADPARTTRALVHAARRAATMAAFEAADRQLQSAVRLARSAGLEALELSALSLLAIVIRRMARYGGPAFAVLERAEDLARRLGRDAQAADFLYIRWIASAHAAQEHRDQLVHRLRDQGQASRDPLVRAYGHQAWGLHQWEQGDITESFRHMGRDNRALFDNTTRDGKNAHRHDDEDAHHRGREEARHSDGEDTHHHDREDAHGHDSENAHHRDHEDARHQDSEDGHHRDGEDAHRHDVQLPWPCLRAMVTALHGDVAAARAQLDAVEAGARDDPYMTSVWAYYTGIVASMAGDPQLGRRAVEGWQAADPERFFVHVDPYLRQTWCWTRALTGDDPARAAAEAEELLTTTLLDPPRWGLAFYCGLIAEMFLAAGDPASAAATLDRADAFLQSHGQRYAEGLLLLLRARTLAAAGEPKPLVRAAAERARSLSTARGAHLFADRATRFLESL</sequence>
<dbReference type="PANTHER" id="PTHR16305">
    <property type="entry name" value="TESTICULAR SOLUBLE ADENYLYL CYCLASE"/>
    <property type="match status" value="1"/>
</dbReference>
<keyword evidence="2" id="KW-0067">ATP-binding</keyword>
<name>A0ABS2AGP0_9ACTN</name>
<evidence type="ECO:0000313" key="5">
    <source>
        <dbReference type="EMBL" id="MBM2618518.1"/>
    </source>
</evidence>
<dbReference type="SUPFAM" id="SSF52540">
    <property type="entry name" value="P-loop containing nucleoside triphosphate hydrolases"/>
    <property type="match status" value="1"/>
</dbReference>
<keyword evidence="6" id="KW-1185">Reference proteome</keyword>
<evidence type="ECO:0000256" key="3">
    <source>
        <dbReference type="SAM" id="MobiDB-lite"/>
    </source>
</evidence>
<dbReference type="InterPro" id="IPR027417">
    <property type="entry name" value="P-loop_NTPase"/>
</dbReference>
<evidence type="ECO:0000259" key="4">
    <source>
        <dbReference type="Pfam" id="PF13191"/>
    </source>
</evidence>
<proteinExistence type="predicted"/>
<protein>
    <submittedName>
        <fullName evidence="5">AAA family ATPase</fullName>
    </submittedName>
</protein>
<dbReference type="InterPro" id="IPR041664">
    <property type="entry name" value="AAA_16"/>
</dbReference>
<dbReference type="EMBL" id="JAENHP010000007">
    <property type="protein sequence ID" value="MBM2618518.1"/>
    <property type="molecule type" value="Genomic_DNA"/>
</dbReference>
<organism evidence="5 6">
    <name type="scientific">Paractinoplanes ovalisporus</name>
    <dbReference type="NCBI Taxonomy" id="2810368"/>
    <lineage>
        <taxon>Bacteria</taxon>
        <taxon>Bacillati</taxon>
        <taxon>Actinomycetota</taxon>
        <taxon>Actinomycetes</taxon>
        <taxon>Micromonosporales</taxon>
        <taxon>Micromonosporaceae</taxon>
        <taxon>Paractinoplanes</taxon>
    </lineage>
</organism>